<evidence type="ECO:0000256" key="8">
    <source>
        <dbReference type="ARBA" id="ARBA00023133"/>
    </source>
</evidence>
<sequence>MSFANLTPRGISANICRTGLSRTTTLGLPRSLLAIERSKSASPLMLPRVRNFSFTNTSRNKAATPAPATHPGTHSSPLGTLANTFAHNSQTLKAGTKTQPFFPDISSPTVGYWLLGSAGLVFGIVVLGGLTRLTESGLSITEWKPITGTLPPLSPEDWESNFSKYRNSPEYCILNPNMTLDEYKFIYYMEWTHRLLGRMIGLFFVLPAIYFVARGRVSRRMAFGLGGISGLIALQGGIGWWMVKSGLKDELFQQPGAHPRVSQYRLTAHLGTAFAVYAAMLWNGLSVLRENRLLLPNPKAAIDEFNALSNPVLRPFRRLVGVIGVLVFITAMSGGLVAGLDAGLIYNEFPKMGNGYIPPLTELMDPFYAQHPDHSDTWWRNMLENPTTVQFDHRCLAISTFSFIAAVFAYSRLSPAVAGALTKNGKGGITGVMHLAILQVLLGVGTLVYMVPTHLAATHQAGSLALFTGAIVLASRVWLPRAAASAARRRLEVMAGRKVGGGEGREARRGGE</sequence>
<dbReference type="InterPro" id="IPR003780">
    <property type="entry name" value="COX15/CtaA_fam"/>
</dbReference>
<feature type="transmembrane region" description="Helical" evidence="12">
    <location>
        <begin position="457"/>
        <end position="479"/>
    </location>
</feature>
<gene>
    <name evidence="13" type="ORF">GSTUM_00002715001</name>
</gene>
<dbReference type="GO" id="GO:0005743">
    <property type="term" value="C:mitochondrial inner membrane"/>
    <property type="evidence" value="ECO:0007669"/>
    <property type="project" value="EnsemblFungi"/>
</dbReference>
<dbReference type="GO" id="GO:0006784">
    <property type="term" value="P:heme A biosynthetic process"/>
    <property type="evidence" value="ECO:0007669"/>
    <property type="project" value="EnsemblFungi"/>
</dbReference>
<feature type="transmembrane region" description="Helical" evidence="12">
    <location>
        <begin position="391"/>
        <end position="410"/>
    </location>
</feature>
<dbReference type="OMA" id="AFVCYSW"/>
<dbReference type="GeneID" id="9184134"/>
<dbReference type="PANTHER" id="PTHR23289">
    <property type="entry name" value="CYTOCHROME C OXIDASE ASSEMBLY PROTEIN COX15"/>
    <property type="match status" value="1"/>
</dbReference>
<proteinExistence type="inferred from homology"/>
<dbReference type="HAMAP" id="MF_01665">
    <property type="entry name" value="HemeA_synth_type2"/>
    <property type="match status" value="1"/>
</dbReference>
<evidence type="ECO:0000313" key="14">
    <source>
        <dbReference type="Proteomes" id="UP000006911"/>
    </source>
</evidence>
<dbReference type="InParanoid" id="D5G819"/>
<keyword evidence="14" id="KW-1185">Reference proteome</keyword>
<name>D5G819_TUBMM</name>
<dbReference type="FunCoup" id="D5G819">
    <property type="interactions" value="841"/>
</dbReference>
<comment type="cofactor">
    <cofactor evidence="1">
        <name>heme b</name>
        <dbReference type="ChEBI" id="CHEBI:60344"/>
    </cofactor>
</comment>
<dbReference type="GO" id="GO:0051537">
    <property type="term" value="F:2 iron, 2 sulfur cluster binding"/>
    <property type="evidence" value="ECO:0007669"/>
    <property type="project" value="EnsemblFungi"/>
</dbReference>
<evidence type="ECO:0000256" key="6">
    <source>
        <dbReference type="ARBA" id="ARBA00023002"/>
    </source>
</evidence>
<protein>
    <submittedName>
        <fullName evidence="13">(Perigord truffle) hypothetical protein</fullName>
    </submittedName>
</protein>
<dbReference type="InterPro" id="IPR023754">
    <property type="entry name" value="HemeA_Synthase_type2"/>
</dbReference>
<evidence type="ECO:0000256" key="12">
    <source>
        <dbReference type="SAM" id="Phobius"/>
    </source>
</evidence>
<evidence type="ECO:0000256" key="2">
    <source>
        <dbReference type="ARBA" id="ARBA00004141"/>
    </source>
</evidence>
<reference evidence="13 14" key="1">
    <citation type="journal article" date="2010" name="Nature">
        <title>Perigord black truffle genome uncovers evolutionary origins and mechanisms of symbiosis.</title>
        <authorList>
            <person name="Martin F."/>
            <person name="Kohler A."/>
            <person name="Murat C."/>
            <person name="Balestrini R."/>
            <person name="Coutinho P.M."/>
            <person name="Jaillon O."/>
            <person name="Montanini B."/>
            <person name="Morin E."/>
            <person name="Noel B."/>
            <person name="Percudani R."/>
            <person name="Porcel B."/>
            <person name="Rubini A."/>
            <person name="Amicucci A."/>
            <person name="Amselem J."/>
            <person name="Anthouard V."/>
            <person name="Arcioni S."/>
            <person name="Artiguenave F."/>
            <person name="Aury J.M."/>
            <person name="Ballario P."/>
            <person name="Bolchi A."/>
            <person name="Brenna A."/>
            <person name="Brun A."/>
            <person name="Buee M."/>
            <person name="Cantarel B."/>
            <person name="Chevalier G."/>
            <person name="Couloux A."/>
            <person name="Da Silva C."/>
            <person name="Denoeud F."/>
            <person name="Duplessis S."/>
            <person name="Ghignone S."/>
            <person name="Hilselberger B."/>
            <person name="Iotti M."/>
            <person name="Marcais B."/>
            <person name="Mello A."/>
            <person name="Miranda M."/>
            <person name="Pacioni G."/>
            <person name="Quesneville H."/>
            <person name="Riccioni C."/>
            <person name="Ruotolo R."/>
            <person name="Splivallo R."/>
            <person name="Stocchi V."/>
            <person name="Tisserant E."/>
            <person name="Viscomi A.R."/>
            <person name="Zambonelli A."/>
            <person name="Zampieri E."/>
            <person name="Henrissat B."/>
            <person name="Lebrun M.H."/>
            <person name="Paolocci F."/>
            <person name="Bonfante P."/>
            <person name="Ottonello S."/>
            <person name="Wincker P."/>
        </authorList>
    </citation>
    <scope>NUCLEOTIDE SEQUENCE [LARGE SCALE GENOMIC DNA]</scope>
    <source>
        <strain evidence="13 14">Mel28</strain>
    </source>
</reference>
<evidence type="ECO:0000256" key="7">
    <source>
        <dbReference type="ARBA" id="ARBA00023004"/>
    </source>
</evidence>
<dbReference type="AlphaFoldDB" id="D5G819"/>
<comment type="catalytic activity">
    <reaction evidence="11">
        <text>Fe(II)-heme o + 2 A + H2O = Fe(II)-heme a + 2 AH2</text>
        <dbReference type="Rhea" id="RHEA:63388"/>
        <dbReference type="ChEBI" id="CHEBI:13193"/>
        <dbReference type="ChEBI" id="CHEBI:15377"/>
        <dbReference type="ChEBI" id="CHEBI:17499"/>
        <dbReference type="ChEBI" id="CHEBI:60530"/>
        <dbReference type="ChEBI" id="CHEBI:61715"/>
        <dbReference type="EC" id="1.17.99.9"/>
    </reaction>
    <physiologicalReaction direction="left-to-right" evidence="11">
        <dbReference type="Rhea" id="RHEA:63389"/>
    </physiologicalReaction>
</comment>
<dbReference type="GO" id="GO:0120547">
    <property type="term" value="F:heme A synthase activity"/>
    <property type="evidence" value="ECO:0007669"/>
    <property type="project" value="UniProtKB-EC"/>
</dbReference>
<feature type="transmembrane region" description="Helical" evidence="12">
    <location>
        <begin position="263"/>
        <end position="285"/>
    </location>
</feature>
<evidence type="ECO:0000256" key="4">
    <source>
        <dbReference type="ARBA" id="ARBA00022723"/>
    </source>
</evidence>
<dbReference type="PANTHER" id="PTHR23289:SF2">
    <property type="entry name" value="CYTOCHROME C OXIDASE ASSEMBLY PROTEIN COX15 HOMOLOG"/>
    <property type="match status" value="1"/>
</dbReference>
<feature type="transmembrane region" description="Helical" evidence="12">
    <location>
        <begin position="110"/>
        <end position="130"/>
    </location>
</feature>
<evidence type="ECO:0000256" key="10">
    <source>
        <dbReference type="ARBA" id="ARBA00044501"/>
    </source>
</evidence>
<comment type="pathway">
    <text evidence="10">Porphyrin-containing compound metabolism; heme A biosynthesis; heme A from heme O: step 1/1.</text>
</comment>
<accession>D5G819</accession>
<dbReference type="STRING" id="656061.D5G819"/>
<keyword evidence="8" id="KW-0350">Heme biosynthesis</keyword>
<dbReference type="Proteomes" id="UP000006911">
    <property type="component" value="Unassembled WGS sequence"/>
</dbReference>
<evidence type="ECO:0000256" key="1">
    <source>
        <dbReference type="ARBA" id="ARBA00001970"/>
    </source>
</evidence>
<evidence type="ECO:0000256" key="3">
    <source>
        <dbReference type="ARBA" id="ARBA00022692"/>
    </source>
</evidence>
<dbReference type="KEGG" id="tml:GSTUM_00002715001"/>
<dbReference type="Pfam" id="PF02628">
    <property type="entry name" value="COX15-CtaA"/>
    <property type="match status" value="1"/>
</dbReference>
<feature type="transmembrane region" description="Helical" evidence="12">
    <location>
        <begin position="222"/>
        <end position="243"/>
    </location>
</feature>
<dbReference type="RefSeq" id="XP_002836471.1">
    <property type="nucleotide sequence ID" value="XM_002836425.1"/>
</dbReference>
<dbReference type="GO" id="GO:0046872">
    <property type="term" value="F:metal ion binding"/>
    <property type="evidence" value="ECO:0007669"/>
    <property type="project" value="UniProtKB-KW"/>
</dbReference>
<evidence type="ECO:0000256" key="11">
    <source>
        <dbReference type="ARBA" id="ARBA00048044"/>
    </source>
</evidence>
<evidence type="ECO:0000313" key="13">
    <source>
        <dbReference type="EMBL" id="CAZ80662.1"/>
    </source>
</evidence>
<dbReference type="HOGENOM" id="CLU_017627_4_2_1"/>
<dbReference type="EMBL" id="FN430038">
    <property type="protein sequence ID" value="CAZ80662.1"/>
    <property type="molecule type" value="Genomic_DNA"/>
</dbReference>
<keyword evidence="4" id="KW-0479">Metal-binding</keyword>
<feature type="transmembrane region" description="Helical" evidence="12">
    <location>
        <begin position="431"/>
        <end position="451"/>
    </location>
</feature>
<keyword evidence="3 12" id="KW-0812">Transmembrane</keyword>
<organism evidence="13 14">
    <name type="scientific">Tuber melanosporum (strain Mel28)</name>
    <name type="common">Perigord black truffle</name>
    <dbReference type="NCBI Taxonomy" id="656061"/>
    <lineage>
        <taxon>Eukaryota</taxon>
        <taxon>Fungi</taxon>
        <taxon>Dikarya</taxon>
        <taxon>Ascomycota</taxon>
        <taxon>Pezizomycotina</taxon>
        <taxon>Pezizomycetes</taxon>
        <taxon>Pezizales</taxon>
        <taxon>Tuberaceae</taxon>
        <taxon>Tuber</taxon>
    </lineage>
</organism>
<keyword evidence="5 12" id="KW-1133">Transmembrane helix</keyword>
<feature type="transmembrane region" description="Helical" evidence="12">
    <location>
        <begin position="195"/>
        <end position="213"/>
    </location>
</feature>
<evidence type="ECO:0000256" key="5">
    <source>
        <dbReference type="ARBA" id="ARBA00022989"/>
    </source>
</evidence>
<keyword evidence="6" id="KW-0560">Oxidoreductase</keyword>
<keyword evidence="9 12" id="KW-0472">Membrane</keyword>
<dbReference type="eggNOG" id="KOG2725">
    <property type="taxonomic scope" value="Eukaryota"/>
</dbReference>
<dbReference type="GO" id="GO:0016653">
    <property type="term" value="F:oxidoreductase activity, acting on NAD(P)H, heme protein as acceptor"/>
    <property type="evidence" value="ECO:0007669"/>
    <property type="project" value="TreeGrafter"/>
</dbReference>
<dbReference type="GO" id="GO:0005759">
    <property type="term" value="C:mitochondrial matrix"/>
    <property type="evidence" value="ECO:0007669"/>
    <property type="project" value="EnsemblFungi"/>
</dbReference>
<feature type="transmembrane region" description="Helical" evidence="12">
    <location>
        <begin position="319"/>
        <end position="346"/>
    </location>
</feature>
<keyword evidence="7" id="KW-0408">Iron</keyword>
<evidence type="ECO:0000256" key="9">
    <source>
        <dbReference type="ARBA" id="ARBA00023136"/>
    </source>
</evidence>
<comment type="subcellular location">
    <subcellularLocation>
        <location evidence="2">Membrane</location>
        <topology evidence="2">Multi-pass membrane protein</topology>
    </subcellularLocation>
</comment>